<dbReference type="RefSeq" id="XP_013411441.1">
    <property type="nucleotide sequence ID" value="XM_013555987.1"/>
</dbReference>
<dbReference type="AlphaFoldDB" id="A0A1S3JMS8"/>
<evidence type="ECO:0000256" key="1">
    <source>
        <dbReference type="SAM" id="MobiDB-lite"/>
    </source>
</evidence>
<dbReference type="InterPro" id="IPR031466">
    <property type="entry name" value="MIIP"/>
</dbReference>
<gene>
    <name evidence="3" type="primary">LOC106174422</name>
</gene>
<dbReference type="Proteomes" id="UP000085678">
    <property type="component" value="Unplaced"/>
</dbReference>
<feature type="compositionally biased region" description="Polar residues" evidence="1">
    <location>
        <begin position="37"/>
        <end position="52"/>
    </location>
</feature>
<feature type="compositionally biased region" description="Basic and acidic residues" evidence="1">
    <location>
        <begin position="274"/>
        <end position="289"/>
    </location>
</feature>
<reference evidence="3" key="1">
    <citation type="submission" date="2025-08" db="UniProtKB">
        <authorList>
            <consortium name="RefSeq"/>
        </authorList>
    </citation>
    <scope>IDENTIFICATION</scope>
    <source>
        <tissue evidence="3">Gonads</tissue>
    </source>
</reference>
<evidence type="ECO:0000313" key="2">
    <source>
        <dbReference type="Proteomes" id="UP000085678"/>
    </source>
</evidence>
<organism evidence="2 3">
    <name type="scientific">Lingula anatina</name>
    <name type="common">Brachiopod</name>
    <name type="synonym">Lingula unguis</name>
    <dbReference type="NCBI Taxonomy" id="7574"/>
    <lineage>
        <taxon>Eukaryota</taxon>
        <taxon>Metazoa</taxon>
        <taxon>Spiralia</taxon>
        <taxon>Lophotrochozoa</taxon>
        <taxon>Brachiopoda</taxon>
        <taxon>Linguliformea</taxon>
        <taxon>Lingulata</taxon>
        <taxon>Lingulida</taxon>
        <taxon>Linguloidea</taxon>
        <taxon>Lingulidae</taxon>
        <taxon>Lingula</taxon>
    </lineage>
</organism>
<dbReference type="KEGG" id="lak:106174422"/>
<accession>A0A1S3JMS8</accession>
<dbReference type="STRING" id="7574.A0A1S3JMS8"/>
<dbReference type="OrthoDB" id="10002384at2759"/>
<feature type="compositionally biased region" description="Basic and acidic residues" evidence="1">
    <location>
        <begin position="217"/>
        <end position="237"/>
    </location>
</feature>
<dbReference type="PANTHER" id="PTHR34831">
    <property type="entry name" value="MIGRATION AND INVASION-INHIBITORY PROTEIN"/>
    <property type="match status" value="1"/>
</dbReference>
<feature type="region of interest" description="Disordered" evidence="1">
    <location>
        <begin position="35"/>
        <end position="82"/>
    </location>
</feature>
<feature type="region of interest" description="Disordered" evidence="1">
    <location>
        <begin position="194"/>
        <end position="247"/>
    </location>
</feature>
<dbReference type="PANTHER" id="PTHR34831:SF1">
    <property type="entry name" value="MIGRATION AND INVASION-INHIBITORY PROTEIN"/>
    <property type="match status" value="1"/>
</dbReference>
<keyword evidence="2" id="KW-1185">Reference proteome</keyword>
<protein>
    <submittedName>
        <fullName evidence="3">LOW QUALITY PROTEIN: uncharacterized protein LOC106174422</fullName>
    </submittedName>
</protein>
<name>A0A1S3JMS8_LINAN</name>
<dbReference type="GO" id="GO:0030336">
    <property type="term" value="P:negative regulation of cell migration"/>
    <property type="evidence" value="ECO:0007669"/>
    <property type="project" value="InterPro"/>
</dbReference>
<dbReference type="InParanoid" id="A0A1S3JMS8"/>
<feature type="region of interest" description="Disordered" evidence="1">
    <location>
        <begin position="269"/>
        <end position="289"/>
    </location>
</feature>
<sequence length="584" mass="66624">MSGKAKSPLGGLRIQNQSLLQKLRQGQVDVKRILGDSSRTGSGCSMPITPNRSLHRNFRTPRKSRMSRSSERKALSNRINIKNVSTPYSPIVKRGTPGSQEKRNVSFARNVHVKDTSGHGWRSVKTPRRSAMTSLLDTPKSILKKRKLIDENIPVSSKFRHEPDWERKAKRKRSSLNFSYSEVDQSPHLGAEFTKSLFSPTSPRPRKIAVRTPQRYNLRETPSRVSTRLESHEKDLQTESPPIQMSPIRPLRHPIEAVRRELPRPVSTQLEVPGNERKGSDVYNTDKRPKSVLISAGPKEQSFGKLSVRKGRETKSRVLEDSVQQDHGRPLLGYDWIAGLLDNNQSVTEMPDAYFEQLKEFRRVNKAECVSRAFPSYSDDDFQRPEALTPELKYPDHTCIHTYTINERLYPVPVNEAEDGQSVCPICNNLRRKPTTESPGYVRVSFPRSTLQTPYKLRPHRRKSFDPSDSYALSQHCLAGWDSSRPSVQPPPSNLDLRGMTDGLKAQLTATLPETQKIISEEKRALEERLNRLRPLHMVTRGRQRQLTDDLLNVSHSLMFELQNLERERLGAKRNPAIASSYIQ</sequence>
<evidence type="ECO:0000313" key="3">
    <source>
        <dbReference type="RefSeq" id="XP_013411441.1"/>
    </source>
</evidence>
<dbReference type="GeneID" id="106174422"/>
<dbReference type="Pfam" id="PF15734">
    <property type="entry name" value="MIIP"/>
    <property type="match status" value="1"/>
</dbReference>
<dbReference type="GO" id="GO:0010972">
    <property type="term" value="P:negative regulation of G2/M transition of mitotic cell cycle"/>
    <property type="evidence" value="ECO:0007669"/>
    <property type="project" value="InterPro"/>
</dbReference>
<proteinExistence type="predicted"/>
<feature type="compositionally biased region" description="Basic residues" evidence="1">
    <location>
        <begin position="53"/>
        <end position="66"/>
    </location>
</feature>